<dbReference type="STRING" id="624147.SAMN04487970_105118"/>
<protein>
    <submittedName>
        <fullName evidence="1">Uncharacterized protein</fullName>
    </submittedName>
</protein>
<organism evidence="1 2">
    <name type="scientific">Paenibacillus tianmuensis</name>
    <dbReference type="NCBI Taxonomy" id="624147"/>
    <lineage>
        <taxon>Bacteria</taxon>
        <taxon>Bacillati</taxon>
        <taxon>Bacillota</taxon>
        <taxon>Bacilli</taxon>
        <taxon>Bacillales</taxon>
        <taxon>Paenibacillaceae</taxon>
        <taxon>Paenibacillus</taxon>
    </lineage>
</organism>
<dbReference type="Proteomes" id="UP000198601">
    <property type="component" value="Unassembled WGS sequence"/>
</dbReference>
<dbReference type="EMBL" id="FMTT01000051">
    <property type="protein sequence ID" value="SCW80261.1"/>
    <property type="molecule type" value="Genomic_DNA"/>
</dbReference>
<evidence type="ECO:0000313" key="1">
    <source>
        <dbReference type="EMBL" id="SCW80261.1"/>
    </source>
</evidence>
<keyword evidence="2" id="KW-1185">Reference proteome</keyword>
<gene>
    <name evidence="1" type="ORF">SAMN04487970_105118</name>
</gene>
<evidence type="ECO:0000313" key="2">
    <source>
        <dbReference type="Proteomes" id="UP000198601"/>
    </source>
</evidence>
<proteinExistence type="predicted"/>
<sequence length="74" mass="8673">MEKVYEYSQSSSMEQEVNKIADVPSFLGTINYLMDSEAFEYPKHYPATSDDSATKPFWDVEEWVPKYLRDLAPR</sequence>
<name>A0A1G4TFU7_9BACL</name>
<accession>A0A1G4TFU7</accession>
<dbReference type="AlphaFoldDB" id="A0A1G4TFU7"/>
<reference evidence="2" key="1">
    <citation type="submission" date="2016-10" db="EMBL/GenBank/DDBJ databases">
        <authorList>
            <person name="Varghese N."/>
            <person name="Submissions S."/>
        </authorList>
    </citation>
    <scope>NUCLEOTIDE SEQUENCE [LARGE SCALE GENOMIC DNA]</scope>
    <source>
        <strain evidence="2">CGMCC 1.8946</strain>
    </source>
</reference>